<comment type="similarity">
    <text evidence="1">Belongs to the UPF0223 family.</text>
</comment>
<evidence type="ECO:0000313" key="2">
    <source>
        <dbReference type="EMBL" id="NEY70395.1"/>
    </source>
</evidence>
<name>A0A6M0Q210_9BACI</name>
<keyword evidence="3" id="KW-1185">Reference proteome</keyword>
<reference evidence="2 3" key="1">
    <citation type="submission" date="2020-02" db="EMBL/GenBank/DDBJ databases">
        <title>Bacillus aquiflavi sp. nov., isolated from yellow water of strong flavor Chinese baijiu in Yibin region of China.</title>
        <authorList>
            <person name="Xie J."/>
        </authorList>
    </citation>
    <scope>NUCLEOTIDE SEQUENCE [LARGE SCALE GENOMIC DNA]</scope>
    <source>
        <strain evidence="2 3">SA4</strain>
    </source>
</reference>
<sequence>MSYQYPISLDWKTDEIVVVVEFFNCIEIANEKGIERDVLMNAYRKFKEIVPGKADEKKLCAQFEDQSGYSCYRTIQKARETQKNIVKM</sequence>
<dbReference type="PIRSF" id="PIRSF037260">
    <property type="entry name" value="UPF0223"/>
    <property type="match status" value="1"/>
</dbReference>
<dbReference type="InterPro" id="IPR023324">
    <property type="entry name" value="BH2638-like_sf"/>
</dbReference>
<evidence type="ECO:0000313" key="3">
    <source>
        <dbReference type="Proteomes" id="UP000481043"/>
    </source>
</evidence>
<dbReference type="NCBIfam" id="NF003353">
    <property type="entry name" value="PRK04387.1"/>
    <property type="match status" value="1"/>
</dbReference>
<proteinExistence type="inferred from homology"/>
<comment type="caution">
    <text evidence="2">The sequence shown here is derived from an EMBL/GenBank/DDBJ whole genome shotgun (WGS) entry which is preliminary data.</text>
</comment>
<dbReference type="EMBL" id="JAAIWM010000001">
    <property type="protein sequence ID" value="NEY70395.1"/>
    <property type="molecule type" value="Genomic_DNA"/>
</dbReference>
<accession>A0A6M0Q210</accession>
<dbReference type="AlphaFoldDB" id="A0A6M0Q210"/>
<protein>
    <recommendedName>
        <fullName evidence="1">UPF0223 protein G4D63_01450</fullName>
    </recommendedName>
</protein>
<dbReference type="HAMAP" id="MF_01041">
    <property type="entry name" value="UPF0223"/>
    <property type="match status" value="1"/>
</dbReference>
<dbReference type="InterPro" id="IPR007920">
    <property type="entry name" value="UPF0223"/>
</dbReference>
<gene>
    <name evidence="2" type="ORF">G4D63_01450</name>
</gene>
<organism evidence="2 3">
    <name type="scientific">Bacillus mesophilus</name>
    <dbReference type="NCBI Taxonomy" id="1808955"/>
    <lineage>
        <taxon>Bacteria</taxon>
        <taxon>Bacillati</taxon>
        <taxon>Bacillota</taxon>
        <taxon>Bacilli</taxon>
        <taxon>Bacillales</taxon>
        <taxon>Bacillaceae</taxon>
        <taxon>Bacillus</taxon>
    </lineage>
</organism>
<dbReference type="Pfam" id="PF05256">
    <property type="entry name" value="UPF0223"/>
    <property type="match status" value="1"/>
</dbReference>
<evidence type="ECO:0000256" key="1">
    <source>
        <dbReference type="HAMAP-Rule" id="MF_01041"/>
    </source>
</evidence>
<dbReference type="Proteomes" id="UP000481043">
    <property type="component" value="Unassembled WGS sequence"/>
</dbReference>
<dbReference type="Gene3D" id="1.10.220.80">
    <property type="entry name" value="BH2638-like"/>
    <property type="match status" value="1"/>
</dbReference>
<dbReference type="SUPFAM" id="SSF158504">
    <property type="entry name" value="BH2638-like"/>
    <property type="match status" value="1"/>
</dbReference>
<dbReference type="RefSeq" id="WP_163176961.1">
    <property type="nucleotide sequence ID" value="NZ_JAAIWM010000001.1"/>
</dbReference>